<organism evidence="2">
    <name type="scientific">Escherichia coli</name>
    <dbReference type="NCBI Taxonomy" id="562"/>
    <lineage>
        <taxon>Bacteria</taxon>
        <taxon>Pseudomonadati</taxon>
        <taxon>Pseudomonadota</taxon>
        <taxon>Gammaproteobacteria</taxon>
        <taxon>Enterobacterales</taxon>
        <taxon>Enterobacteriaceae</taxon>
        <taxon>Escherichia</taxon>
    </lineage>
</organism>
<keyword evidence="1" id="KW-0812">Transmembrane</keyword>
<keyword evidence="1" id="KW-0472">Membrane</keyword>
<name>A0A3S7L725_ECOLX</name>
<feature type="transmembrane region" description="Helical" evidence="1">
    <location>
        <begin position="25"/>
        <end position="44"/>
    </location>
</feature>
<evidence type="ECO:0000313" key="2">
    <source>
        <dbReference type="EMBL" id="AWM65268.1"/>
    </source>
</evidence>
<accession>A0A3S7L725</accession>
<feature type="transmembrane region" description="Helical" evidence="1">
    <location>
        <begin position="64"/>
        <end position="83"/>
    </location>
</feature>
<geneLocation type="plasmid" evidence="2">
    <name>pEc21617-310</name>
</geneLocation>
<proteinExistence type="predicted"/>
<sequence length="86" mass="9835">MKDHIVPPRKTSASLSYQLKRIGRMLLLLLSLAFIVYGFVLAFHPPLTTWLLQPGGHFAPDDRFILVSVKVQFTTGIMGLIVWRLW</sequence>
<dbReference type="AlphaFoldDB" id="A0A3S7L725"/>
<keyword evidence="1" id="KW-1133">Transmembrane helix</keyword>
<keyword evidence="2" id="KW-0614">Plasmid</keyword>
<protein>
    <submittedName>
        <fullName evidence="2">Uncharacterized protein</fullName>
    </submittedName>
</protein>
<dbReference type="EMBL" id="MG878867">
    <property type="protein sequence ID" value="AWM65268.1"/>
    <property type="molecule type" value="Genomic_DNA"/>
</dbReference>
<evidence type="ECO:0000256" key="1">
    <source>
        <dbReference type="SAM" id="Phobius"/>
    </source>
</evidence>
<reference evidence="2" key="1">
    <citation type="submission" date="2018-01" db="EMBL/GenBank/DDBJ databases">
        <title>NDM-producing plasmids.</title>
        <authorList>
            <person name="Feng Y."/>
            <person name="Su L.-H."/>
        </authorList>
    </citation>
    <scope>NUCLEOTIDE SEQUENCE</scope>
    <source>
        <strain evidence="2">Ec21617</strain>
        <plasmid evidence="2">pEc21617-310</plasmid>
    </source>
</reference>